<dbReference type="InterPro" id="IPR052548">
    <property type="entry name" value="Type_VII_TA_antitoxin"/>
</dbReference>
<dbReference type="Proteomes" id="UP000441717">
    <property type="component" value="Unassembled WGS sequence"/>
</dbReference>
<dbReference type="InterPro" id="IPR043519">
    <property type="entry name" value="NT_sf"/>
</dbReference>
<dbReference type="SUPFAM" id="SSF81301">
    <property type="entry name" value="Nucleotidyltransferase"/>
    <property type="match status" value="1"/>
</dbReference>
<dbReference type="Gene3D" id="3.30.460.10">
    <property type="entry name" value="Beta Polymerase, domain 2"/>
    <property type="match status" value="1"/>
</dbReference>
<evidence type="ECO:0000313" key="3">
    <source>
        <dbReference type="Proteomes" id="UP000441717"/>
    </source>
</evidence>
<sequence length="120" mass="13618">MFKVMMLLKAQKLYLLPDQREAIKEVKALLQSRFPVEELMVFGSAARGEAAEESDLDLLVLTSRPMSHSEKHAISDLIFEVNLSRGTNISILVVDRKTWETGLWSLLPIHQEIIRDGVTI</sequence>
<dbReference type="PANTHER" id="PTHR33933:SF1">
    <property type="entry name" value="PROTEIN ADENYLYLTRANSFERASE MNTA-RELATED"/>
    <property type="match status" value="1"/>
</dbReference>
<reference evidence="2 3" key="1">
    <citation type="submission" date="2019-10" db="EMBL/GenBank/DDBJ databases">
        <title>Comparative genomics of sulfur disproportionating microorganisms.</title>
        <authorList>
            <person name="Ward L.M."/>
            <person name="Bertran E."/>
            <person name="Johnston D."/>
        </authorList>
    </citation>
    <scope>NUCLEOTIDE SEQUENCE [LARGE SCALE GENOMIC DNA]</scope>
    <source>
        <strain evidence="2 3">DSM 14055</strain>
    </source>
</reference>
<proteinExistence type="predicted"/>
<name>A0A6N7IM84_9FIRM</name>
<keyword evidence="2" id="KW-0808">Transferase</keyword>
<keyword evidence="3" id="KW-1185">Reference proteome</keyword>
<protein>
    <submittedName>
        <fullName evidence="2">Nucleotidyltransferase domain-containing protein</fullName>
    </submittedName>
</protein>
<evidence type="ECO:0000259" key="1">
    <source>
        <dbReference type="Pfam" id="PF01909"/>
    </source>
</evidence>
<dbReference type="PANTHER" id="PTHR33933">
    <property type="entry name" value="NUCLEOTIDYLTRANSFERASE"/>
    <property type="match status" value="1"/>
</dbReference>
<dbReference type="CDD" id="cd05403">
    <property type="entry name" value="NT_KNTase_like"/>
    <property type="match status" value="1"/>
</dbReference>
<dbReference type="InterPro" id="IPR002934">
    <property type="entry name" value="Polymerase_NTP_transf_dom"/>
</dbReference>
<evidence type="ECO:0000313" key="2">
    <source>
        <dbReference type="EMBL" id="MQL51090.1"/>
    </source>
</evidence>
<dbReference type="GO" id="GO:0016779">
    <property type="term" value="F:nucleotidyltransferase activity"/>
    <property type="evidence" value="ECO:0007669"/>
    <property type="project" value="InterPro"/>
</dbReference>
<comment type="caution">
    <text evidence="2">The sequence shown here is derived from an EMBL/GenBank/DDBJ whole genome shotgun (WGS) entry which is preliminary data.</text>
</comment>
<accession>A0A6N7IM84</accession>
<feature type="domain" description="Polymerase nucleotidyl transferase" evidence="1">
    <location>
        <begin position="23"/>
        <end position="92"/>
    </location>
</feature>
<gene>
    <name evidence="2" type="ORF">GFC01_02160</name>
</gene>
<dbReference type="AlphaFoldDB" id="A0A6N7IM84"/>
<dbReference type="EMBL" id="WHYR01000004">
    <property type="protein sequence ID" value="MQL51090.1"/>
    <property type="molecule type" value="Genomic_DNA"/>
</dbReference>
<organism evidence="2 3">
    <name type="scientific">Desulfofundulus thermobenzoicus</name>
    <dbReference type="NCBI Taxonomy" id="29376"/>
    <lineage>
        <taxon>Bacteria</taxon>
        <taxon>Bacillati</taxon>
        <taxon>Bacillota</taxon>
        <taxon>Clostridia</taxon>
        <taxon>Eubacteriales</taxon>
        <taxon>Peptococcaceae</taxon>
        <taxon>Desulfofundulus</taxon>
    </lineage>
</organism>
<dbReference type="Pfam" id="PF01909">
    <property type="entry name" value="NTP_transf_2"/>
    <property type="match status" value="1"/>
</dbReference>